<keyword evidence="1" id="KW-0472">Membrane</keyword>
<feature type="transmembrane region" description="Helical" evidence="1">
    <location>
        <begin position="52"/>
        <end position="69"/>
    </location>
</feature>
<name>A0A2T2WSQ2_SULTH</name>
<feature type="transmembrane region" description="Helical" evidence="1">
    <location>
        <begin position="103"/>
        <end position="121"/>
    </location>
</feature>
<evidence type="ECO:0000313" key="4">
    <source>
        <dbReference type="Proteomes" id="UP000242705"/>
    </source>
</evidence>
<evidence type="ECO:0000259" key="2">
    <source>
        <dbReference type="Pfam" id="PF04982"/>
    </source>
</evidence>
<accession>A0A2T2WSQ2</accession>
<dbReference type="Proteomes" id="UP000242705">
    <property type="component" value="Unassembled WGS sequence"/>
</dbReference>
<evidence type="ECO:0000256" key="1">
    <source>
        <dbReference type="SAM" id="Phobius"/>
    </source>
</evidence>
<dbReference type="PANTHER" id="PTHR33741:SF5">
    <property type="entry name" value="TRANSMEMBRANE PROTEIN DDB_G0269096-RELATED"/>
    <property type="match status" value="1"/>
</dbReference>
<dbReference type="InterPro" id="IPR007065">
    <property type="entry name" value="HPP"/>
</dbReference>
<feature type="transmembrane region" description="Helical" evidence="1">
    <location>
        <begin position="141"/>
        <end position="161"/>
    </location>
</feature>
<feature type="transmembrane region" description="Helical" evidence="1">
    <location>
        <begin position="81"/>
        <end position="98"/>
    </location>
</feature>
<dbReference type="EMBL" id="PXYX01000033">
    <property type="protein sequence ID" value="PSR25274.1"/>
    <property type="molecule type" value="Genomic_DNA"/>
</dbReference>
<dbReference type="InterPro" id="IPR058581">
    <property type="entry name" value="TM_HPP"/>
</dbReference>
<dbReference type="Pfam" id="PF04982">
    <property type="entry name" value="TM_HPP"/>
    <property type="match status" value="1"/>
</dbReference>
<proteinExistence type="predicted"/>
<protein>
    <submittedName>
        <fullName evidence="3">HPP family protein</fullName>
    </submittedName>
</protein>
<keyword evidence="1" id="KW-0812">Transmembrane</keyword>
<sequence length="192" mass="21220">MILEKGDHTLFWEPPGHNHHPSPPTLAEGISGFIGGFVVVMLLRYGSHMTNFLWFIPPFAASAMVSFEYWRSPIAQPKNIIGGHVLSSLVGLVALRILGTAPFALGLAVGTSIFLMTVLRFSHAPASSDPIIVMLNHASWLFLLTPVLAGAVTVAAFALFYNRYIRHKPYPVYWWDVKKPEGRPSGRKRVVS</sequence>
<keyword evidence="1" id="KW-1133">Transmembrane helix</keyword>
<organism evidence="3 4">
    <name type="scientific">Sulfobacillus thermosulfidooxidans</name>
    <dbReference type="NCBI Taxonomy" id="28034"/>
    <lineage>
        <taxon>Bacteria</taxon>
        <taxon>Bacillati</taxon>
        <taxon>Bacillota</taxon>
        <taxon>Clostridia</taxon>
        <taxon>Eubacteriales</taxon>
        <taxon>Clostridiales Family XVII. Incertae Sedis</taxon>
        <taxon>Sulfobacillus</taxon>
    </lineage>
</organism>
<gene>
    <name evidence="3" type="ORF">C7B47_12670</name>
</gene>
<feature type="domain" description="HPP transmembrane region" evidence="2">
    <location>
        <begin position="23"/>
        <end position="171"/>
    </location>
</feature>
<reference evidence="3 4" key="1">
    <citation type="journal article" date="2014" name="BMC Genomics">
        <title>Comparison of environmental and isolate Sulfobacillus genomes reveals diverse carbon, sulfur, nitrogen, and hydrogen metabolisms.</title>
        <authorList>
            <person name="Justice N.B."/>
            <person name="Norman A."/>
            <person name="Brown C.T."/>
            <person name="Singh A."/>
            <person name="Thomas B.C."/>
            <person name="Banfield J.F."/>
        </authorList>
    </citation>
    <scope>NUCLEOTIDE SEQUENCE [LARGE SCALE GENOMIC DNA]</scope>
    <source>
        <strain evidence="3">AMDSBA5</strain>
    </source>
</reference>
<comment type="caution">
    <text evidence="3">The sequence shown here is derived from an EMBL/GenBank/DDBJ whole genome shotgun (WGS) entry which is preliminary data.</text>
</comment>
<feature type="transmembrane region" description="Helical" evidence="1">
    <location>
        <begin position="26"/>
        <end position="45"/>
    </location>
</feature>
<dbReference type="AlphaFoldDB" id="A0A2T2WSQ2"/>
<evidence type="ECO:0000313" key="3">
    <source>
        <dbReference type="EMBL" id="PSR25274.1"/>
    </source>
</evidence>
<dbReference type="PANTHER" id="PTHR33741">
    <property type="entry name" value="TRANSMEMBRANE PROTEIN DDB_G0269096-RELATED"/>
    <property type="match status" value="1"/>
</dbReference>